<name>A0A9X3ETK7_9BACT</name>
<dbReference type="SUPFAM" id="SSF47090">
    <property type="entry name" value="PGBD-like"/>
    <property type="match status" value="1"/>
</dbReference>
<evidence type="ECO:0000313" key="2">
    <source>
        <dbReference type="EMBL" id="MCY1009015.1"/>
    </source>
</evidence>
<feature type="domain" description="Peptidoglycan binding-like" evidence="1">
    <location>
        <begin position="12"/>
        <end position="66"/>
    </location>
</feature>
<evidence type="ECO:0000313" key="3">
    <source>
        <dbReference type="Proteomes" id="UP001150924"/>
    </source>
</evidence>
<keyword evidence="3" id="KW-1185">Reference proteome</keyword>
<dbReference type="InterPro" id="IPR036365">
    <property type="entry name" value="PGBD-like_sf"/>
</dbReference>
<dbReference type="Gene3D" id="1.10.101.10">
    <property type="entry name" value="PGBD-like superfamily/PGBD"/>
    <property type="match status" value="1"/>
</dbReference>
<protein>
    <submittedName>
        <fullName evidence="2">Peptidoglycan-binding domain-containing protein</fullName>
    </submittedName>
</protein>
<proteinExistence type="predicted"/>
<dbReference type="EMBL" id="JAPNKE010000002">
    <property type="protein sequence ID" value="MCY1009015.1"/>
    <property type="molecule type" value="Genomic_DNA"/>
</dbReference>
<comment type="caution">
    <text evidence="2">The sequence shown here is derived from an EMBL/GenBank/DDBJ whole genome shotgun (WGS) entry which is preliminary data.</text>
</comment>
<sequence>MQDPELKIGSTGAHVLRLKAALAAKNHITSTSDVFARATHDAVVAFQKSRHWKPDGVVGPRTWQALLGPERELPNTLGLAITALALIEAARGVHEVGGNNRGPDVEAYQAVTGMMHQAWCASFVSVRRTTS</sequence>
<organism evidence="2 3">
    <name type="scientific">Nannocystis pusilla</name>
    <dbReference type="NCBI Taxonomy" id="889268"/>
    <lineage>
        <taxon>Bacteria</taxon>
        <taxon>Pseudomonadati</taxon>
        <taxon>Myxococcota</taxon>
        <taxon>Polyangia</taxon>
        <taxon>Nannocystales</taxon>
        <taxon>Nannocystaceae</taxon>
        <taxon>Nannocystis</taxon>
    </lineage>
</organism>
<dbReference type="Proteomes" id="UP001150924">
    <property type="component" value="Unassembled WGS sequence"/>
</dbReference>
<dbReference type="InterPro" id="IPR002477">
    <property type="entry name" value="Peptidoglycan-bd-like"/>
</dbReference>
<accession>A0A9X3ETK7</accession>
<dbReference type="RefSeq" id="WP_267771671.1">
    <property type="nucleotide sequence ID" value="NZ_JAPNKE010000002.1"/>
</dbReference>
<evidence type="ECO:0000259" key="1">
    <source>
        <dbReference type="Pfam" id="PF01471"/>
    </source>
</evidence>
<dbReference type="Pfam" id="PF01471">
    <property type="entry name" value="PG_binding_1"/>
    <property type="match status" value="1"/>
</dbReference>
<dbReference type="InterPro" id="IPR036366">
    <property type="entry name" value="PGBDSf"/>
</dbReference>
<gene>
    <name evidence="2" type="ORF">OV079_26340</name>
</gene>
<reference evidence="2" key="1">
    <citation type="submission" date="2022-11" db="EMBL/GenBank/DDBJ databases">
        <title>Minimal conservation of predation-associated metabolite biosynthetic gene clusters underscores biosynthetic potential of Myxococcota including descriptions for ten novel species: Archangium lansinium sp. nov., Myxococcus landrumus sp. nov., Nannocystis bai.</title>
        <authorList>
            <person name="Ahearne A."/>
            <person name="Stevens C."/>
            <person name="Phillips K."/>
        </authorList>
    </citation>
    <scope>NUCLEOTIDE SEQUENCE</scope>
    <source>
        <strain evidence="2">Na p29</strain>
    </source>
</reference>
<dbReference type="AlphaFoldDB" id="A0A9X3ETK7"/>